<evidence type="ECO:0000313" key="3">
    <source>
        <dbReference type="Proteomes" id="UP000622638"/>
    </source>
</evidence>
<dbReference type="Proteomes" id="UP000622638">
    <property type="component" value="Unassembled WGS sequence"/>
</dbReference>
<feature type="signal peptide" evidence="1">
    <location>
        <begin position="1"/>
        <end position="36"/>
    </location>
</feature>
<dbReference type="EMBL" id="BMKG01000011">
    <property type="protein sequence ID" value="GGC05294.1"/>
    <property type="molecule type" value="Genomic_DNA"/>
</dbReference>
<accession>A0ABQ1KRQ6</accession>
<name>A0ABQ1KRQ6_9BURK</name>
<sequence length="186" mass="19687">MQAAAPCGGPPHLDSNMTNSSAVAAALLAVSALAAAAPPQDALATVMAAVGDAKAFRMKSSQFDALVAPYCRKTEQSADEYGVLAEYTCRPDTGITHIKLDSRGEAGPGKSYIMLLVVDMPIDRYAPVREQLGKQLGKPRKGDKDYAYWPYSGDKALARNGNPVIMVSRDAGERAATFQLALEQGP</sequence>
<reference evidence="3" key="1">
    <citation type="journal article" date="2019" name="Int. J. Syst. Evol. Microbiol.">
        <title>The Global Catalogue of Microorganisms (GCM) 10K type strain sequencing project: providing services to taxonomists for standard genome sequencing and annotation.</title>
        <authorList>
            <consortium name="The Broad Institute Genomics Platform"/>
            <consortium name="The Broad Institute Genome Sequencing Center for Infectious Disease"/>
            <person name="Wu L."/>
            <person name="Ma J."/>
        </authorList>
    </citation>
    <scope>NUCLEOTIDE SEQUENCE [LARGE SCALE GENOMIC DNA]</scope>
    <source>
        <strain evidence="3">CGMCC 1.15931</strain>
    </source>
</reference>
<proteinExistence type="predicted"/>
<organism evidence="2 3">
    <name type="scientific">Pseudoduganella buxea</name>
    <dbReference type="NCBI Taxonomy" id="1949069"/>
    <lineage>
        <taxon>Bacteria</taxon>
        <taxon>Pseudomonadati</taxon>
        <taxon>Pseudomonadota</taxon>
        <taxon>Betaproteobacteria</taxon>
        <taxon>Burkholderiales</taxon>
        <taxon>Oxalobacteraceae</taxon>
        <taxon>Telluria group</taxon>
        <taxon>Pseudoduganella</taxon>
    </lineage>
</organism>
<keyword evidence="1" id="KW-0732">Signal</keyword>
<evidence type="ECO:0000313" key="2">
    <source>
        <dbReference type="EMBL" id="GGC05294.1"/>
    </source>
</evidence>
<feature type="chain" id="PRO_5046298986" evidence="1">
    <location>
        <begin position="37"/>
        <end position="186"/>
    </location>
</feature>
<evidence type="ECO:0000256" key="1">
    <source>
        <dbReference type="SAM" id="SignalP"/>
    </source>
</evidence>
<protein>
    <submittedName>
        <fullName evidence="2">Uncharacterized protein</fullName>
    </submittedName>
</protein>
<gene>
    <name evidence="2" type="ORF">GCM10011572_29000</name>
</gene>
<keyword evidence="3" id="KW-1185">Reference proteome</keyword>
<comment type="caution">
    <text evidence="2">The sequence shown here is derived from an EMBL/GenBank/DDBJ whole genome shotgun (WGS) entry which is preliminary data.</text>
</comment>